<evidence type="ECO:0000256" key="3">
    <source>
        <dbReference type="ARBA" id="ARBA00023125"/>
    </source>
</evidence>
<dbReference type="InterPro" id="IPR001647">
    <property type="entry name" value="HTH_TetR"/>
</dbReference>
<dbReference type="Gene3D" id="1.10.10.60">
    <property type="entry name" value="Homeodomain-like"/>
    <property type="match status" value="1"/>
</dbReference>
<dbReference type="GO" id="GO:0000976">
    <property type="term" value="F:transcription cis-regulatory region binding"/>
    <property type="evidence" value="ECO:0007669"/>
    <property type="project" value="TreeGrafter"/>
</dbReference>
<evidence type="ECO:0000256" key="1">
    <source>
        <dbReference type="ARBA" id="ARBA00022491"/>
    </source>
</evidence>
<dbReference type="PANTHER" id="PTHR30055:SF234">
    <property type="entry name" value="HTH-TYPE TRANSCRIPTIONAL REGULATOR BETI"/>
    <property type="match status" value="1"/>
</dbReference>
<evidence type="ECO:0000256" key="4">
    <source>
        <dbReference type="ARBA" id="ARBA00023163"/>
    </source>
</evidence>
<dbReference type="Proteomes" id="UP000214720">
    <property type="component" value="Unassembled WGS sequence"/>
</dbReference>
<dbReference type="OrthoDB" id="3210235at2"/>
<feature type="DNA-binding region" description="H-T-H motif" evidence="5">
    <location>
        <begin position="42"/>
        <end position="61"/>
    </location>
</feature>
<evidence type="ECO:0000259" key="6">
    <source>
        <dbReference type="PROSITE" id="PS50977"/>
    </source>
</evidence>
<evidence type="ECO:0000313" key="7">
    <source>
        <dbReference type="EMBL" id="OXC75893.1"/>
    </source>
</evidence>
<dbReference type="PROSITE" id="PS50977">
    <property type="entry name" value="HTH_TETR_2"/>
    <property type="match status" value="1"/>
</dbReference>
<dbReference type="PRINTS" id="PR00455">
    <property type="entry name" value="HTHTETR"/>
</dbReference>
<keyword evidence="2" id="KW-0805">Transcription regulation</keyword>
<reference evidence="8" key="1">
    <citation type="submission" date="2017-01" db="EMBL/GenBank/DDBJ databases">
        <title>Genome Analysis of Deinococcus marmoris KOPRI26562.</title>
        <authorList>
            <person name="Kim J.H."/>
            <person name="Oh H.-M."/>
        </authorList>
    </citation>
    <scope>NUCLEOTIDE SEQUENCE [LARGE SCALE GENOMIC DNA]</scope>
    <source>
        <strain evidence="8">PAMC 26633</strain>
    </source>
</reference>
<dbReference type="InterPro" id="IPR023772">
    <property type="entry name" value="DNA-bd_HTH_TetR-type_CS"/>
</dbReference>
<organism evidence="7 8">
    <name type="scientific">Caballeronia sordidicola</name>
    <name type="common">Burkholderia sordidicola</name>
    <dbReference type="NCBI Taxonomy" id="196367"/>
    <lineage>
        <taxon>Bacteria</taxon>
        <taxon>Pseudomonadati</taxon>
        <taxon>Pseudomonadota</taxon>
        <taxon>Betaproteobacteria</taxon>
        <taxon>Burkholderiales</taxon>
        <taxon>Burkholderiaceae</taxon>
        <taxon>Caballeronia</taxon>
    </lineage>
</organism>
<dbReference type="EMBL" id="MTHB01000159">
    <property type="protein sequence ID" value="OXC75893.1"/>
    <property type="molecule type" value="Genomic_DNA"/>
</dbReference>
<sequence length="237" mass="26488">MSQPKTLPARRAPSSVKSGQRIRDILLVARQVFSERGYASATTIEMARRLGVSEATVFTYFSGKRDLCVRVICDWYDEIIAEIEAALPHITGTREKLFFLIRTHLYRLMIDGPGLCALILSEGRAKDDTFGDEIVQLQRRYTAPLMQVLSDGVAAGDIRNDLPLSLLRSSIYGPMEHVLWDAISKKTVDIEETSKRLSLLLWQGLQPPNPKVAALGQLQRDMAAALKKFEDTPSSPE</sequence>
<dbReference type="InterPro" id="IPR050109">
    <property type="entry name" value="HTH-type_TetR-like_transc_reg"/>
</dbReference>
<name>A0A226WXQ8_CABSO</name>
<accession>A0A226WXQ8</accession>
<dbReference type="Gene3D" id="1.10.357.10">
    <property type="entry name" value="Tetracycline Repressor, domain 2"/>
    <property type="match status" value="1"/>
</dbReference>
<feature type="domain" description="HTH tetR-type" evidence="6">
    <location>
        <begin position="19"/>
        <end position="79"/>
    </location>
</feature>
<dbReference type="PROSITE" id="PS01081">
    <property type="entry name" value="HTH_TETR_1"/>
    <property type="match status" value="1"/>
</dbReference>
<dbReference type="InterPro" id="IPR009057">
    <property type="entry name" value="Homeodomain-like_sf"/>
</dbReference>
<dbReference type="InterPro" id="IPR036271">
    <property type="entry name" value="Tet_transcr_reg_TetR-rel_C_sf"/>
</dbReference>
<dbReference type="GO" id="GO:0003700">
    <property type="term" value="F:DNA-binding transcription factor activity"/>
    <property type="evidence" value="ECO:0007669"/>
    <property type="project" value="TreeGrafter"/>
</dbReference>
<dbReference type="Pfam" id="PF08359">
    <property type="entry name" value="TetR_C_4"/>
    <property type="match status" value="1"/>
</dbReference>
<dbReference type="AlphaFoldDB" id="A0A226WXQ8"/>
<keyword evidence="1" id="KW-0678">Repressor</keyword>
<proteinExistence type="predicted"/>
<protein>
    <submittedName>
        <fullName evidence="7">Putative transcriptional regulator LiuQ of leucine degradation pathway, TetR family</fullName>
    </submittedName>
</protein>
<keyword evidence="3 5" id="KW-0238">DNA-binding</keyword>
<gene>
    <name evidence="7" type="ORF">BSU04_24565</name>
</gene>
<dbReference type="Pfam" id="PF00440">
    <property type="entry name" value="TetR_N"/>
    <property type="match status" value="1"/>
</dbReference>
<dbReference type="SUPFAM" id="SSF48498">
    <property type="entry name" value="Tetracyclin repressor-like, C-terminal domain"/>
    <property type="match status" value="1"/>
</dbReference>
<dbReference type="SUPFAM" id="SSF46689">
    <property type="entry name" value="Homeodomain-like"/>
    <property type="match status" value="1"/>
</dbReference>
<comment type="caution">
    <text evidence="7">The sequence shown here is derived from an EMBL/GenBank/DDBJ whole genome shotgun (WGS) entry which is preliminary data.</text>
</comment>
<evidence type="ECO:0000256" key="2">
    <source>
        <dbReference type="ARBA" id="ARBA00023015"/>
    </source>
</evidence>
<dbReference type="PANTHER" id="PTHR30055">
    <property type="entry name" value="HTH-TYPE TRANSCRIPTIONAL REGULATOR RUTR"/>
    <property type="match status" value="1"/>
</dbReference>
<dbReference type="eggNOG" id="COG1309">
    <property type="taxonomic scope" value="Bacteria"/>
</dbReference>
<keyword evidence="4" id="KW-0804">Transcription</keyword>
<dbReference type="RefSeq" id="WP_089162796.1">
    <property type="nucleotide sequence ID" value="NZ_MTHB01000159.1"/>
</dbReference>
<dbReference type="InterPro" id="IPR013570">
    <property type="entry name" value="Tscrpt_reg_YsiA_C"/>
</dbReference>
<evidence type="ECO:0000313" key="8">
    <source>
        <dbReference type="Proteomes" id="UP000214720"/>
    </source>
</evidence>
<evidence type="ECO:0000256" key="5">
    <source>
        <dbReference type="PROSITE-ProRule" id="PRU00335"/>
    </source>
</evidence>